<sequence>MISRESDSPGVIRSGAIGLAAQIAAFAMYWTAVAVLRPGTVPLDGVAILAALVGVYLIVVVAVLRLCNRSLSIAGTLWIPVGGILIATAAAVLSSEYGIASLVPAMTILAPPFLVWALLWSVLHQVVLRRKTTRH</sequence>
<reference evidence="2 3" key="1">
    <citation type="submission" date="2023-10" db="EMBL/GenBank/DDBJ databases">
        <title>Microbacterium xanthum sp. nov., isolated from seaweed.</title>
        <authorList>
            <person name="Lee S.D."/>
        </authorList>
    </citation>
    <scope>NUCLEOTIDE SEQUENCE [LARGE SCALE GENOMIC DNA]</scope>
    <source>
        <strain evidence="2 3">KCTC 19124</strain>
    </source>
</reference>
<comment type="caution">
    <text evidence="2">The sequence shown here is derived from an EMBL/GenBank/DDBJ whole genome shotgun (WGS) entry which is preliminary data.</text>
</comment>
<accession>A0ABU5N2E8</accession>
<gene>
    <name evidence="2" type="ORF">R2Q92_00275</name>
</gene>
<evidence type="ECO:0008006" key="4">
    <source>
        <dbReference type="Google" id="ProtNLM"/>
    </source>
</evidence>
<keyword evidence="1" id="KW-0812">Transmembrane</keyword>
<feature type="transmembrane region" description="Helical" evidence="1">
    <location>
        <begin position="12"/>
        <end position="33"/>
    </location>
</feature>
<keyword evidence="1" id="KW-0472">Membrane</keyword>
<dbReference type="Proteomes" id="UP001291912">
    <property type="component" value="Unassembled WGS sequence"/>
</dbReference>
<keyword evidence="1" id="KW-1133">Transmembrane helix</keyword>
<evidence type="ECO:0000256" key="1">
    <source>
        <dbReference type="SAM" id="Phobius"/>
    </source>
</evidence>
<proteinExistence type="predicted"/>
<evidence type="ECO:0000313" key="2">
    <source>
        <dbReference type="EMBL" id="MDZ8160255.1"/>
    </source>
</evidence>
<dbReference type="EMBL" id="JAWJYN010000001">
    <property type="protein sequence ID" value="MDZ8160255.1"/>
    <property type="molecule type" value="Genomic_DNA"/>
</dbReference>
<feature type="transmembrane region" description="Helical" evidence="1">
    <location>
        <begin position="71"/>
        <end position="93"/>
    </location>
</feature>
<feature type="transmembrane region" description="Helical" evidence="1">
    <location>
        <begin position="45"/>
        <end position="64"/>
    </location>
</feature>
<organism evidence="2 3">
    <name type="scientific">Microbacterium aquimaris</name>
    <dbReference type="NCBI Taxonomy" id="459816"/>
    <lineage>
        <taxon>Bacteria</taxon>
        <taxon>Bacillati</taxon>
        <taxon>Actinomycetota</taxon>
        <taxon>Actinomycetes</taxon>
        <taxon>Micrococcales</taxon>
        <taxon>Microbacteriaceae</taxon>
        <taxon>Microbacterium</taxon>
    </lineage>
</organism>
<feature type="transmembrane region" description="Helical" evidence="1">
    <location>
        <begin position="99"/>
        <end position="123"/>
    </location>
</feature>
<protein>
    <recommendedName>
        <fullName evidence="4">Integral membrane protein</fullName>
    </recommendedName>
</protein>
<name>A0ABU5N2E8_9MICO</name>
<evidence type="ECO:0000313" key="3">
    <source>
        <dbReference type="Proteomes" id="UP001291912"/>
    </source>
</evidence>
<dbReference type="RefSeq" id="WP_194423003.1">
    <property type="nucleotide sequence ID" value="NZ_BAAAPT010000001.1"/>
</dbReference>
<keyword evidence="3" id="KW-1185">Reference proteome</keyword>